<name>A0AAN7CTK3_9PEZI</name>
<evidence type="ECO:0000313" key="3">
    <source>
        <dbReference type="Proteomes" id="UP001303647"/>
    </source>
</evidence>
<dbReference type="Proteomes" id="UP001303647">
    <property type="component" value="Unassembled WGS sequence"/>
</dbReference>
<protein>
    <submittedName>
        <fullName evidence="2">Uncharacterized protein</fullName>
    </submittedName>
</protein>
<reference evidence="2" key="2">
    <citation type="submission" date="2023-05" db="EMBL/GenBank/DDBJ databases">
        <authorList>
            <consortium name="Lawrence Berkeley National Laboratory"/>
            <person name="Steindorff A."/>
            <person name="Hensen N."/>
            <person name="Bonometti L."/>
            <person name="Westerberg I."/>
            <person name="Brannstrom I.O."/>
            <person name="Guillou S."/>
            <person name="Cros-Aarteil S."/>
            <person name="Calhoun S."/>
            <person name="Haridas S."/>
            <person name="Kuo A."/>
            <person name="Mondo S."/>
            <person name="Pangilinan J."/>
            <person name="Riley R."/>
            <person name="Labutti K."/>
            <person name="Andreopoulos B."/>
            <person name="Lipzen A."/>
            <person name="Chen C."/>
            <person name="Yanf M."/>
            <person name="Daum C."/>
            <person name="Ng V."/>
            <person name="Clum A."/>
            <person name="Ohm R."/>
            <person name="Martin F."/>
            <person name="Silar P."/>
            <person name="Natvig D."/>
            <person name="Lalanne C."/>
            <person name="Gautier V."/>
            <person name="Ament-Velasquez S.L."/>
            <person name="Kruys A."/>
            <person name="Hutchinson M.I."/>
            <person name="Powell A.J."/>
            <person name="Barry K."/>
            <person name="Miller A.N."/>
            <person name="Grigoriev I.V."/>
            <person name="Debuchy R."/>
            <person name="Gladieux P."/>
            <person name="Thoren M.H."/>
            <person name="Johannesson H."/>
        </authorList>
    </citation>
    <scope>NUCLEOTIDE SEQUENCE</scope>
    <source>
        <strain evidence="2">CBS 359.72</strain>
    </source>
</reference>
<feature type="region of interest" description="Disordered" evidence="1">
    <location>
        <begin position="1"/>
        <end position="71"/>
    </location>
</feature>
<keyword evidence="3" id="KW-1185">Reference proteome</keyword>
<dbReference type="AlphaFoldDB" id="A0AAN7CTK3"/>
<evidence type="ECO:0000313" key="2">
    <source>
        <dbReference type="EMBL" id="KAK4247675.1"/>
    </source>
</evidence>
<accession>A0AAN7CTK3</accession>
<organism evidence="2 3">
    <name type="scientific">Corynascus novoguineensis</name>
    <dbReference type="NCBI Taxonomy" id="1126955"/>
    <lineage>
        <taxon>Eukaryota</taxon>
        <taxon>Fungi</taxon>
        <taxon>Dikarya</taxon>
        <taxon>Ascomycota</taxon>
        <taxon>Pezizomycotina</taxon>
        <taxon>Sordariomycetes</taxon>
        <taxon>Sordariomycetidae</taxon>
        <taxon>Sordariales</taxon>
        <taxon>Chaetomiaceae</taxon>
        <taxon>Corynascus</taxon>
    </lineage>
</organism>
<gene>
    <name evidence="2" type="ORF">C7999DRAFT_14308</name>
</gene>
<reference evidence="2" key="1">
    <citation type="journal article" date="2023" name="Mol. Phylogenet. Evol.">
        <title>Genome-scale phylogeny and comparative genomics of the fungal order Sordariales.</title>
        <authorList>
            <person name="Hensen N."/>
            <person name="Bonometti L."/>
            <person name="Westerberg I."/>
            <person name="Brannstrom I.O."/>
            <person name="Guillou S."/>
            <person name="Cros-Aarteil S."/>
            <person name="Calhoun S."/>
            <person name="Haridas S."/>
            <person name="Kuo A."/>
            <person name="Mondo S."/>
            <person name="Pangilinan J."/>
            <person name="Riley R."/>
            <person name="LaButti K."/>
            <person name="Andreopoulos B."/>
            <person name="Lipzen A."/>
            <person name="Chen C."/>
            <person name="Yan M."/>
            <person name="Daum C."/>
            <person name="Ng V."/>
            <person name="Clum A."/>
            <person name="Steindorff A."/>
            <person name="Ohm R.A."/>
            <person name="Martin F."/>
            <person name="Silar P."/>
            <person name="Natvig D.O."/>
            <person name="Lalanne C."/>
            <person name="Gautier V."/>
            <person name="Ament-Velasquez S.L."/>
            <person name="Kruys A."/>
            <person name="Hutchinson M.I."/>
            <person name="Powell A.J."/>
            <person name="Barry K."/>
            <person name="Miller A.N."/>
            <person name="Grigoriev I.V."/>
            <person name="Debuchy R."/>
            <person name="Gladieux P."/>
            <person name="Hiltunen Thoren M."/>
            <person name="Johannesson H."/>
        </authorList>
    </citation>
    <scope>NUCLEOTIDE SEQUENCE</scope>
    <source>
        <strain evidence="2">CBS 359.72</strain>
    </source>
</reference>
<sequence length="71" mass="7319">MPRQGDGTCHNAIEPGHNIIHGAGPEQTTRVSRADKTAPMPELTKGAGLPDMPASGGDSKGKNQGGRSTRN</sequence>
<dbReference type="EMBL" id="MU857649">
    <property type="protein sequence ID" value="KAK4247675.1"/>
    <property type="molecule type" value="Genomic_DNA"/>
</dbReference>
<comment type="caution">
    <text evidence="2">The sequence shown here is derived from an EMBL/GenBank/DDBJ whole genome shotgun (WGS) entry which is preliminary data.</text>
</comment>
<evidence type="ECO:0000256" key="1">
    <source>
        <dbReference type="SAM" id="MobiDB-lite"/>
    </source>
</evidence>
<proteinExistence type="predicted"/>